<name>F9CVG9_9ARCH</name>
<dbReference type="Pfam" id="PF13563">
    <property type="entry name" value="2_5_RNA_ligase2"/>
    <property type="match status" value="1"/>
</dbReference>
<organism evidence="1 2">
    <name type="scientific">Nitrosarchaeum koreense MY1</name>
    <dbReference type="NCBI Taxonomy" id="1001994"/>
    <lineage>
        <taxon>Archaea</taxon>
        <taxon>Nitrososphaerota</taxon>
        <taxon>Nitrososphaeria</taxon>
        <taxon>Nitrosopumilales</taxon>
        <taxon>Nitrosopumilaceae</taxon>
        <taxon>Nitrosarchaeum</taxon>
    </lineage>
</organism>
<dbReference type="InterPro" id="IPR009097">
    <property type="entry name" value="Cyclic_Pdiesterase"/>
</dbReference>
<dbReference type="PANTHER" id="PTHR40037:SF1">
    <property type="entry name" value="PHOSPHOESTERASE SAOUHSC_00951-RELATED"/>
    <property type="match status" value="1"/>
</dbReference>
<protein>
    <submittedName>
        <fullName evidence="1">Phosphohydrolase</fullName>
    </submittedName>
</protein>
<dbReference type="STRING" id="1001994.MY1_0504"/>
<dbReference type="InterPro" id="IPR050580">
    <property type="entry name" value="2H_phosphoesterase_YjcG-like"/>
</dbReference>
<dbReference type="SUPFAM" id="SSF56300">
    <property type="entry name" value="Metallo-dependent phosphatases"/>
    <property type="match status" value="1"/>
</dbReference>
<proteinExistence type="predicted"/>
<dbReference type="AlphaFoldDB" id="F9CVG9"/>
<dbReference type="PANTHER" id="PTHR40037">
    <property type="entry name" value="PHOSPHOESTERASE YJCG-RELATED"/>
    <property type="match status" value="1"/>
</dbReference>
<gene>
    <name evidence="1" type="ORF">MY1_0504</name>
</gene>
<evidence type="ECO:0000313" key="1">
    <source>
        <dbReference type="EMBL" id="EGP93271.1"/>
    </source>
</evidence>
<dbReference type="RefSeq" id="WP_007549978.1">
    <property type="nucleotide sequence ID" value="NZ_AFPU01000001.1"/>
</dbReference>
<dbReference type="OrthoDB" id="113823at2157"/>
<evidence type="ECO:0000313" key="2">
    <source>
        <dbReference type="Proteomes" id="UP000004440"/>
    </source>
</evidence>
<keyword evidence="1" id="KW-0378">Hydrolase</keyword>
<accession>F9CVG9</accession>
<sequence>MTHYLIEFRFSGYVKGAIRELKDNISRNYHVNRRKIVPHITLVGPLYTRNEKQLVEEVKNIAKRYDLVKFSIDGFDSFENRVIYVRIRPSEELQKLRLELKERLEKFCELSEHDFDKNFTFHATLVFKDIQRKFDSIWDFLQTWKIPKMDQYVLRIAIIKDYKILAEYDLMQRKILDRSKALDKKTLQKSISKLEKKQETPEIEFEDITEKKKIFVISDTHFDHTNVIRFSDRPFASTRHMNQQLISRWNNTVNNDIVYFLGDMSFGRRRRPIDYWLGKLNGQIYCLRGNHDSDIIQNAPVIHDRYGIKYHDYKFLLMHHPWRPHGYDGWIIHGHTHNTSMKDHPFLHQKNKTVNVSSELIDYTPITLDRIISLIETGRSYKTMNG</sequence>
<dbReference type="SUPFAM" id="SSF55144">
    <property type="entry name" value="LigT-like"/>
    <property type="match status" value="1"/>
</dbReference>
<comment type="caution">
    <text evidence="1">The sequence shown here is derived from an EMBL/GenBank/DDBJ whole genome shotgun (WGS) entry which is preliminary data.</text>
</comment>
<dbReference type="Gene3D" id="3.90.1140.10">
    <property type="entry name" value="Cyclic phosphodiesterase"/>
    <property type="match status" value="1"/>
</dbReference>
<dbReference type="Gene3D" id="3.60.21.10">
    <property type="match status" value="1"/>
</dbReference>
<dbReference type="Proteomes" id="UP000004440">
    <property type="component" value="Unassembled WGS sequence"/>
</dbReference>
<reference evidence="1 2" key="1">
    <citation type="journal article" date="2011" name="J. Bacteriol.">
        <title>Genome Sequence of an Ammonia-Oxidizing Soil Archaeon, "Candidatus Nitrosoarchaeum koreensis" MY1.</title>
        <authorList>
            <person name="Kim B.K."/>
            <person name="Jung M.Y."/>
            <person name="Yu D.S."/>
            <person name="Park S.J."/>
            <person name="Oh T.K."/>
            <person name="Rhee S.K."/>
            <person name="Kim J.F."/>
        </authorList>
    </citation>
    <scope>NUCLEOTIDE SEQUENCE [LARGE SCALE GENOMIC DNA]</scope>
    <source>
        <strain evidence="1 2">MY1</strain>
    </source>
</reference>
<dbReference type="EMBL" id="AFPU01000001">
    <property type="protein sequence ID" value="EGP93271.1"/>
    <property type="molecule type" value="Genomic_DNA"/>
</dbReference>
<keyword evidence="2" id="KW-1185">Reference proteome</keyword>
<dbReference type="InterPro" id="IPR029052">
    <property type="entry name" value="Metallo-depent_PP-like"/>
</dbReference>
<dbReference type="GO" id="GO:0016787">
    <property type="term" value="F:hydrolase activity"/>
    <property type="evidence" value="ECO:0007669"/>
    <property type="project" value="UniProtKB-KW"/>
</dbReference>